<proteinExistence type="predicted"/>
<evidence type="ECO:0000313" key="3">
    <source>
        <dbReference type="Proteomes" id="UP000266492"/>
    </source>
</evidence>
<dbReference type="EMBL" id="QRVZ01000006">
    <property type="protein sequence ID" value="RGS84690.1"/>
    <property type="molecule type" value="Genomic_DNA"/>
</dbReference>
<evidence type="ECO:0000256" key="1">
    <source>
        <dbReference type="SAM" id="MobiDB-lite"/>
    </source>
</evidence>
<dbReference type="AlphaFoldDB" id="A0A395W1W2"/>
<evidence type="ECO:0000313" key="2">
    <source>
        <dbReference type="EMBL" id="RGS84690.1"/>
    </source>
</evidence>
<feature type="region of interest" description="Disordered" evidence="1">
    <location>
        <begin position="21"/>
        <end position="45"/>
    </location>
</feature>
<comment type="caution">
    <text evidence="2">The sequence shown here is derived from an EMBL/GenBank/DDBJ whole genome shotgun (WGS) entry which is preliminary data.</text>
</comment>
<dbReference type="Proteomes" id="UP000266492">
    <property type="component" value="Unassembled WGS sequence"/>
</dbReference>
<name>A0A395W1W2_BACOV</name>
<reference evidence="2 3" key="1">
    <citation type="submission" date="2018-08" db="EMBL/GenBank/DDBJ databases">
        <title>A genome reference for cultivated species of the human gut microbiota.</title>
        <authorList>
            <person name="Zou Y."/>
            <person name="Xue W."/>
            <person name="Luo G."/>
        </authorList>
    </citation>
    <scope>NUCLEOTIDE SEQUENCE [LARGE SCALE GENOMIC DNA]</scope>
    <source>
        <strain evidence="2 3">AF20-9LB</strain>
    </source>
</reference>
<organism evidence="2 3">
    <name type="scientific">Bacteroides ovatus</name>
    <dbReference type="NCBI Taxonomy" id="28116"/>
    <lineage>
        <taxon>Bacteria</taxon>
        <taxon>Pseudomonadati</taxon>
        <taxon>Bacteroidota</taxon>
        <taxon>Bacteroidia</taxon>
        <taxon>Bacteroidales</taxon>
        <taxon>Bacteroidaceae</taxon>
        <taxon>Bacteroides</taxon>
    </lineage>
</organism>
<accession>A0A395W1W2</accession>
<gene>
    <name evidence="2" type="ORF">DWX70_10035</name>
</gene>
<protein>
    <submittedName>
        <fullName evidence="2">Uncharacterized protein</fullName>
    </submittedName>
</protein>
<sequence length="124" mass="14366">MMKNSIFDMWSIMNLFFGGPPEESPERQVGEKASGPDVNEKTRSKYNEKYEQDITALKKKFGNSFITGLCIKITLKEALEMIPRNRKRVDAYYGLTKYLQEEYGITLTIYSQKTKPNGHEEDNL</sequence>